<dbReference type="KEGG" id="dvv:114330670"/>
<evidence type="ECO:0000313" key="4">
    <source>
        <dbReference type="Proteomes" id="UP001652700"/>
    </source>
</evidence>
<proteinExistence type="predicted"/>
<dbReference type="GeneID" id="114330670"/>
<dbReference type="Proteomes" id="UP001652700">
    <property type="component" value="Unplaced"/>
</dbReference>
<evidence type="ECO:0000313" key="5">
    <source>
        <dbReference type="RefSeq" id="XP_028135876.1"/>
    </source>
</evidence>
<sequence length="144" mass="14779">MKFRIIYLLVLVTALASLTQSSSLLDSDPDALLQADDAFSDAFPDDASPDDASPDDASPDDASGEMQLDEACDEDSSLCPKTRGASGFVGGLLGLGTIAKAVIKSGVGIFKNIVGIPDPPEVINVVVPPQQQQVIVGPPGVIVG</sequence>
<name>A0A6P7FIX1_DIAVI</name>
<feature type="signal peptide" evidence="2">
    <location>
        <begin position="1"/>
        <end position="21"/>
    </location>
</feature>
<feature type="chain" id="PRO_5028228981" evidence="2">
    <location>
        <begin position="22"/>
        <end position="144"/>
    </location>
</feature>
<dbReference type="AlphaFoldDB" id="A0A6P7FIX1"/>
<reference evidence="3" key="2">
    <citation type="submission" date="2025-05" db="UniProtKB">
        <authorList>
            <consortium name="EnsemblMetazoa"/>
        </authorList>
    </citation>
    <scope>IDENTIFICATION</scope>
</reference>
<dbReference type="EnsemblMetazoa" id="XM_028280075.2">
    <property type="protein sequence ID" value="XP_028135876.1"/>
    <property type="gene ID" value="LOC114330670"/>
</dbReference>
<dbReference type="InParanoid" id="A0A6P7FIX1"/>
<evidence type="ECO:0000256" key="1">
    <source>
        <dbReference type="SAM" id="MobiDB-lite"/>
    </source>
</evidence>
<feature type="region of interest" description="Disordered" evidence="1">
    <location>
        <begin position="36"/>
        <end position="78"/>
    </location>
</feature>
<feature type="compositionally biased region" description="Acidic residues" evidence="1">
    <location>
        <begin position="43"/>
        <end position="76"/>
    </location>
</feature>
<gene>
    <name evidence="5" type="primary">LOC114330670</name>
</gene>
<keyword evidence="4" id="KW-1185">Reference proteome</keyword>
<accession>A0A6P7FIX1</accession>
<evidence type="ECO:0000256" key="2">
    <source>
        <dbReference type="SAM" id="SignalP"/>
    </source>
</evidence>
<organism evidence="5">
    <name type="scientific">Diabrotica virgifera virgifera</name>
    <name type="common">western corn rootworm</name>
    <dbReference type="NCBI Taxonomy" id="50390"/>
    <lineage>
        <taxon>Eukaryota</taxon>
        <taxon>Metazoa</taxon>
        <taxon>Ecdysozoa</taxon>
        <taxon>Arthropoda</taxon>
        <taxon>Hexapoda</taxon>
        <taxon>Insecta</taxon>
        <taxon>Pterygota</taxon>
        <taxon>Neoptera</taxon>
        <taxon>Endopterygota</taxon>
        <taxon>Coleoptera</taxon>
        <taxon>Polyphaga</taxon>
        <taxon>Cucujiformia</taxon>
        <taxon>Chrysomeloidea</taxon>
        <taxon>Chrysomelidae</taxon>
        <taxon>Galerucinae</taxon>
        <taxon>Diabroticina</taxon>
        <taxon>Diabroticites</taxon>
        <taxon>Diabrotica</taxon>
    </lineage>
</organism>
<protein>
    <submittedName>
        <fullName evidence="5">Uncharacterized protein LOC114330670 isoform X1</fullName>
    </submittedName>
</protein>
<evidence type="ECO:0000313" key="3">
    <source>
        <dbReference type="EnsemblMetazoa" id="XP_028135876.1"/>
    </source>
</evidence>
<dbReference type="RefSeq" id="XP_028135876.1">
    <property type="nucleotide sequence ID" value="XM_028280075.1"/>
</dbReference>
<reference evidence="5" key="1">
    <citation type="submission" date="2025-04" db="UniProtKB">
        <authorList>
            <consortium name="RefSeq"/>
        </authorList>
    </citation>
    <scope>IDENTIFICATION</scope>
    <source>
        <tissue evidence="5">Whole insect</tissue>
    </source>
</reference>
<keyword evidence="2" id="KW-0732">Signal</keyword>